<dbReference type="Gene3D" id="1.20.1640.10">
    <property type="entry name" value="Multidrug efflux transporter AcrB transmembrane domain"/>
    <property type="match status" value="2"/>
</dbReference>
<feature type="compositionally biased region" description="Basic and acidic residues" evidence="7">
    <location>
        <begin position="429"/>
        <end position="444"/>
    </location>
</feature>
<dbReference type="SUPFAM" id="SSF82866">
    <property type="entry name" value="Multidrug efflux transporter AcrB transmembrane domain"/>
    <property type="match status" value="2"/>
</dbReference>
<dbReference type="Proteomes" id="UP001589748">
    <property type="component" value="Unassembled WGS sequence"/>
</dbReference>
<dbReference type="InterPro" id="IPR050545">
    <property type="entry name" value="Mycobact_MmpL"/>
</dbReference>
<feature type="transmembrane region" description="Helical" evidence="8">
    <location>
        <begin position="290"/>
        <end position="310"/>
    </location>
</feature>
<keyword evidence="6" id="KW-0175">Coiled coil</keyword>
<dbReference type="PROSITE" id="PS50156">
    <property type="entry name" value="SSD"/>
    <property type="match status" value="1"/>
</dbReference>
<evidence type="ECO:0000256" key="4">
    <source>
        <dbReference type="ARBA" id="ARBA00022989"/>
    </source>
</evidence>
<dbReference type="InterPro" id="IPR004869">
    <property type="entry name" value="MMPL_dom"/>
</dbReference>
<gene>
    <name evidence="10" type="ORF">ACFFVI_09675</name>
</gene>
<feature type="coiled-coil region" evidence="6">
    <location>
        <begin position="123"/>
        <end position="188"/>
    </location>
</feature>
<reference evidence="10 11" key="1">
    <citation type="submission" date="2024-09" db="EMBL/GenBank/DDBJ databases">
        <authorList>
            <person name="Sun Q."/>
            <person name="Mori K."/>
        </authorList>
    </citation>
    <scope>NUCLEOTIDE SEQUENCE [LARGE SCALE GENOMIC DNA]</scope>
    <source>
        <strain evidence="10 11">TISTR 1856</strain>
    </source>
</reference>
<accession>A0ABV5LT13</accession>
<feature type="transmembrane region" description="Helical" evidence="8">
    <location>
        <begin position="682"/>
        <end position="701"/>
    </location>
</feature>
<proteinExistence type="predicted"/>
<sequence length="842" mass="86675">MARLLHRLGRACAGRPRAVVLTWLLLLALGVTGFLTLGGTLSSQVSIPGTPTARVADQLAAEFPDASGGSGTVVFHATEGALTDAQRAEITALLARVGALDGVRGTVDPFATTAQRDQQAAQLAAGQEQVDAARAQLEAGQQQLDAGREQLEALPAAAQQTAAVQAQLAALQEQQTRLDAGRAELQAQAAPLDAGQTLLRAAEGVRQVSTDGRTALGVVQFDEPVQEVPVEVKEAVAEELQGATVAGVEVELSNELVQTTPEVFGPGEALGLLVAAVTLVVVLRTLVGAVVPLASALVGVGVGVTVALSLSGVVDMLSITPVLGVMLGLAVGIDYSLFIINRHRRQLTDGMPLPDSIALATGTSGNAVVFAGLTVVIALSALNVTGIGFLGLMGTVGAFCVLVAVVMAVTFTPAVLALLGVRVLNRHEKGRREERSGPEPELRAEPVPTPAPMRTARAVLTLVVGVAVLATIAVPALSMRLGLPDGSAEATDTTQYQAFELTARAFGAGANGPLLVVAEVGRPLGEAERLPEQAGVVERLAAVPDVVAVAPVGVSTDGRLLAFQVLPRGGPTSESTEQLVRDLRDLTPLATPTGTATVGVAGSASGNIDVSEQLADALPGYLALVVGLSVLILVLVFRSVLVPLTATLGFVLSLFATFGAITAVFQWGWLGAVFGISTPGPVLSFLPTIVIGILFGLAMDYQLFLVSGMREAYAHGAPARAAVTAGLRAGRRVVVAAAIIMVSVFAGFIASDSVIIRSVGFGLAFGVLVDAFVVRLLLIPAVMHLLGRAAWWLPAPLTRILPDVDVEGASLERDLATAPAGAGPGDPEHARHVRHRARHRQD</sequence>
<name>A0ABV5LT13_9ACTN</name>
<evidence type="ECO:0000313" key="10">
    <source>
        <dbReference type="EMBL" id="MFB9377239.1"/>
    </source>
</evidence>
<evidence type="ECO:0000256" key="5">
    <source>
        <dbReference type="ARBA" id="ARBA00023136"/>
    </source>
</evidence>
<protein>
    <submittedName>
        <fullName evidence="10">MMPL family transporter</fullName>
    </submittedName>
</protein>
<dbReference type="Pfam" id="PF03176">
    <property type="entry name" value="MMPL"/>
    <property type="match status" value="2"/>
</dbReference>
<organism evidence="10 11">
    <name type="scientific">Kineococcus gynurae</name>
    <dbReference type="NCBI Taxonomy" id="452979"/>
    <lineage>
        <taxon>Bacteria</taxon>
        <taxon>Bacillati</taxon>
        <taxon>Actinomycetota</taxon>
        <taxon>Actinomycetes</taxon>
        <taxon>Kineosporiales</taxon>
        <taxon>Kineosporiaceae</taxon>
        <taxon>Kineococcus</taxon>
    </lineage>
</organism>
<evidence type="ECO:0000256" key="3">
    <source>
        <dbReference type="ARBA" id="ARBA00022692"/>
    </source>
</evidence>
<feature type="region of interest" description="Disordered" evidence="7">
    <location>
        <begin position="429"/>
        <end position="449"/>
    </location>
</feature>
<evidence type="ECO:0000256" key="6">
    <source>
        <dbReference type="SAM" id="Coils"/>
    </source>
</evidence>
<dbReference type="PANTHER" id="PTHR33406">
    <property type="entry name" value="MEMBRANE PROTEIN MJ1562-RELATED"/>
    <property type="match status" value="1"/>
</dbReference>
<feature type="compositionally biased region" description="Basic residues" evidence="7">
    <location>
        <begin position="831"/>
        <end position="842"/>
    </location>
</feature>
<evidence type="ECO:0000256" key="7">
    <source>
        <dbReference type="SAM" id="MobiDB-lite"/>
    </source>
</evidence>
<feature type="transmembrane region" description="Helical" evidence="8">
    <location>
        <begin position="733"/>
        <end position="750"/>
    </location>
</feature>
<feature type="transmembrane region" description="Helical" evidence="8">
    <location>
        <begin position="388"/>
        <end position="421"/>
    </location>
</feature>
<feature type="transmembrane region" description="Helical" evidence="8">
    <location>
        <begin position="648"/>
        <end position="670"/>
    </location>
</feature>
<feature type="domain" description="SSD" evidence="9">
    <location>
        <begin position="286"/>
        <end position="418"/>
    </location>
</feature>
<keyword evidence="2" id="KW-1003">Cell membrane</keyword>
<feature type="region of interest" description="Disordered" evidence="7">
    <location>
        <begin position="816"/>
        <end position="842"/>
    </location>
</feature>
<evidence type="ECO:0000256" key="2">
    <source>
        <dbReference type="ARBA" id="ARBA00022475"/>
    </source>
</evidence>
<dbReference type="InterPro" id="IPR000731">
    <property type="entry name" value="SSD"/>
</dbReference>
<keyword evidence="5 8" id="KW-0472">Membrane</keyword>
<dbReference type="EMBL" id="JBHMDM010000004">
    <property type="protein sequence ID" value="MFB9377239.1"/>
    <property type="molecule type" value="Genomic_DNA"/>
</dbReference>
<keyword evidence="4 8" id="KW-1133">Transmembrane helix</keyword>
<comment type="caution">
    <text evidence="10">The sequence shown here is derived from an EMBL/GenBank/DDBJ whole genome shotgun (WGS) entry which is preliminary data.</text>
</comment>
<dbReference type="PANTHER" id="PTHR33406:SF13">
    <property type="entry name" value="MEMBRANE PROTEIN YDFJ"/>
    <property type="match status" value="1"/>
</dbReference>
<feature type="transmembrane region" description="Helical" evidence="8">
    <location>
        <begin position="357"/>
        <end position="382"/>
    </location>
</feature>
<evidence type="ECO:0000259" key="9">
    <source>
        <dbReference type="PROSITE" id="PS50156"/>
    </source>
</evidence>
<evidence type="ECO:0000313" key="11">
    <source>
        <dbReference type="Proteomes" id="UP001589748"/>
    </source>
</evidence>
<feature type="transmembrane region" description="Helical" evidence="8">
    <location>
        <begin position="458"/>
        <end position="477"/>
    </location>
</feature>
<feature type="transmembrane region" description="Helical" evidence="8">
    <location>
        <begin position="756"/>
        <end position="778"/>
    </location>
</feature>
<keyword evidence="11" id="KW-1185">Reference proteome</keyword>
<feature type="transmembrane region" description="Helical" evidence="8">
    <location>
        <begin position="621"/>
        <end position="641"/>
    </location>
</feature>
<dbReference type="RefSeq" id="WP_380134825.1">
    <property type="nucleotide sequence ID" value="NZ_JBHLUI010000003.1"/>
</dbReference>
<comment type="subcellular location">
    <subcellularLocation>
        <location evidence="1">Cell membrane</location>
        <topology evidence="1">Multi-pass membrane protein</topology>
    </subcellularLocation>
</comment>
<evidence type="ECO:0000256" key="8">
    <source>
        <dbReference type="SAM" id="Phobius"/>
    </source>
</evidence>
<evidence type="ECO:0000256" key="1">
    <source>
        <dbReference type="ARBA" id="ARBA00004651"/>
    </source>
</evidence>
<keyword evidence="3 8" id="KW-0812">Transmembrane</keyword>
<feature type="transmembrane region" description="Helical" evidence="8">
    <location>
        <begin position="263"/>
        <end position="283"/>
    </location>
</feature>
<feature type="transmembrane region" description="Helical" evidence="8">
    <location>
        <begin position="316"/>
        <end position="337"/>
    </location>
</feature>